<keyword evidence="1" id="KW-0732">Signal</keyword>
<comment type="caution">
    <text evidence="2">The sequence shown here is derived from an EMBL/GenBank/DDBJ whole genome shotgun (WGS) entry which is preliminary data.</text>
</comment>
<proteinExistence type="predicted"/>
<accession>A0AA37P211</accession>
<keyword evidence="3" id="KW-1185">Reference proteome</keyword>
<gene>
    <name evidence="2" type="ORF">ColSpa_05834</name>
</gene>
<reference evidence="2 3" key="1">
    <citation type="submission" date="2022-03" db="EMBL/GenBank/DDBJ databases">
        <title>Genome data of Colletotrichum spp.</title>
        <authorList>
            <person name="Utami Y.D."/>
            <person name="Hiruma K."/>
        </authorList>
    </citation>
    <scope>NUCLEOTIDE SEQUENCE [LARGE SCALE GENOMIC DNA]</scope>
    <source>
        <strain evidence="2 3">MAFF 239500</strain>
    </source>
</reference>
<evidence type="ECO:0000313" key="3">
    <source>
        <dbReference type="Proteomes" id="UP001055115"/>
    </source>
</evidence>
<dbReference type="EMBL" id="BQXU01000013">
    <property type="protein sequence ID" value="GKT45653.1"/>
    <property type="molecule type" value="Genomic_DNA"/>
</dbReference>
<evidence type="ECO:0000313" key="2">
    <source>
        <dbReference type="EMBL" id="GKT45653.1"/>
    </source>
</evidence>
<feature type="chain" id="PRO_5041429286" evidence="1">
    <location>
        <begin position="21"/>
        <end position="175"/>
    </location>
</feature>
<feature type="signal peptide" evidence="1">
    <location>
        <begin position="1"/>
        <end position="20"/>
    </location>
</feature>
<dbReference type="GeneID" id="73326636"/>
<evidence type="ECO:0000256" key="1">
    <source>
        <dbReference type="SAM" id="SignalP"/>
    </source>
</evidence>
<organism evidence="2 3">
    <name type="scientific">Colletotrichum spaethianum</name>
    <dbReference type="NCBI Taxonomy" id="700344"/>
    <lineage>
        <taxon>Eukaryota</taxon>
        <taxon>Fungi</taxon>
        <taxon>Dikarya</taxon>
        <taxon>Ascomycota</taxon>
        <taxon>Pezizomycotina</taxon>
        <taxon>Sordariomycetes</taxon>
        <taxon>Hypocreomycetidae</taxon>
        <taxon>Glomerellales</taxon>
        <taxon>Glomerellaceae</taxon>
        <taxon>Colletotrichum</taxon>
        <taxon>Colletotrichum spaethianum species complex</taxon>
    </lineage>
</organism>
<protein>
    <submittedName>
        <fullName evidence="2">Uncharacterized protein</fullName>
    </submittedName>
</protein>
<name>A0AA37P211_9PEZI</name>
<sequence>MKFTTSIFIAVLGLASGGNAAPAPIPKNMVPVPFPEDLNATSTLSVRAPVPNTDEKDAERIPFTQHDHKAICQHRALPLDVAHTYSVMTNPGLESVPDIAKTCGDLWSSLRRHSGCAASSGATCREHDDMKGVLVWHFTASSFCNVGMVGSAWWEATHNEFGQLACANVNELSFS</sequence>
<dbReference type="Proteomes" id="UP001055115">
    <property type="component" value="Unassembled WGS sequence"/>
</dbReference>
<dbReference type="RefSeq" id="XP_049128003.1">
    <property type="nucleotide sequence ID" value="XM_049272046.1"/>
</dbReference>
<dbReference type="AlphaFoldDB" id="A0AA37P211"/>